<reference evidence="1 2" key="1">
    <citation type="journal article" date="2021" name="Int. J. Syst. Evol. Microbiol.">
        <title>Reticulibacter mediterranei gen. nov., sp. nov., within the new family Reticulibacteraceae fam. nov., and Ktedonospora formicarum gen. nov., sp. nov., Ktedonobacter robiniae sp. nov., Dictyobacter formicarum sp. nov. and Dictyobacter arantiisoli sp. nov., belonging to the class Ktedonobacteria.</title>
        <authorList>
            <person name="Yabe S."/>
            <person name="Zheng Y."/>
            <person name="Wang C.M."/>
            <person name="Sakai Y."/>
            <person name="Abe K."/>
            <person name="Yokota A."/>
            <person name="Donadio S."/>
            <person name="Cavaletti L."/>
            <person name="Monciardini P."/>
        </authorList>
    </citation>
    <scope>NUCLEOTIDE SEQUENCE [LARGE SCALE GENOMIC DNA]</scope>
    <source>
        <strain evidence="1 2">SOSP1-30</strain>
    </source>
</reference>
<dbReference type="Proteomes" id="UP000654345">
    <property type="component" value="Unassembled WGS sequence"/>
</dbReference>
<sequence>MSDPSRLRQETEKFLQCLHDPQTRLHASSDLDWILENGDAFQLEEVGSIASMLLKMALEEADNEAREDLFCLVETAERYNPTREYLDYEALASKITSFPSLHGLDFAIMILGSSHQQAHFPVLGTFLEHEWLSIRLLTMDAITELWLDISDNDPEVKHLANPDAARHLSFLHCNPRMHTVSEAEMEQLFKAYRDDTIRNLHTWLATKR</sequence>
<evidence type="ECO:0000313" key="2">
    <source>
        <dbReference type="Proteomes" id="UP000654345"/>
    </source>
</evidence>
<accession>A0ABQ3UK97</accession>
<name>A0ABQ3UK97_9CHLR</name>
<gene>
    <name evidence="1" type="ORF">KSB_15830</name>
</gene>
<organism evidence="1 2">
    <name type="scientific">Ktedonobacter robiniae</name>
    <dbReference type="NCBI Taxonomy" id="2778365"/>
    <lineage>
        <taxon>Bacteria</taxon>
        <taxon>Bacillati</taxon>
        <taxon>Chloroflexota</taxon>
        <taxon>Ktedonobacteria</taxon>
        <taxon>Ktedonobacterales</taxon>
        <taxon>Ktedonobacteraceae</taxon>
        <taxon>Ktedonobacter</taxon>
    </lineage>
</organism>
<comment type="caution">
    <text evidence="1">The sequence shown here is derived from an EMBL/GenBank/DDBJ whole genome shotgun (WGS) entry which is preliminary data.</text>
</comment>
<protein>
    <recommendedName>
        <fullName evidence="3">HEAT repeat domain-containing protein</fullName>
    </recommendedName>
</protein>
<proteinExistence type="predicted"/>
<dbReference type="RefSeq" id="WP_201369953.1">
    <property type="nucleotide sequence ID" value="NZ_BNJG01000001.1"/>
</dbReference>
<dbReference type="EMBL" id="BNJG01000001">
    <property type="protein sequence ID" value="GHO53108.1"/>
    <property type="molecule type" value="Genomic_DNA"/>
</dbReference>
<keyword evidence="2" id="KW-1185">Reference proteome</keyword>
<evidence type="ECO:0008006" key="3">
    <source>
        <dbReference type="Google" id="ProtNLM"/>
    </source>
</evidence>
<evidence type="ECO:0000313" key="1">
    <source>
        <dbReference type="EMBL" id="GHO53108.1"/>
    </source>
</evidence>